<reference evidence="2 3" key="1">
    <citation type="journal article" date="2014" name="Int. J. Syst. Evol. Microbiol.">
        <title>Arthrobacter pityocampae sp. nov., isolated from Thaumetopoea pityocampa (Lep., Thaumetopoeidae).</title>
        <authorList>
            <person name="Ince I.A."/>
            <person name="Demirbag Z."/>
            <person name="Kati H."/>
        </authorList>
    </citation>
    <scope>NUCLEOTIDE SEQUENCE [LARGE SCALE GENOMIC DNA]</scope>
    <source>
        <strain evidence="2 3">Tp2</strain>
    </source>
</reference>
<accession>A0A2S5IYY8</accession>
<name>A0A2S5IYY8_9MICC</name>
<dbReference type="CDD" id="cd00093">
    <property type="entry name" value="HTH_XRE"/>
    <property type="match status" value="1"/>
</dbReference>
<organism evidence="2 3">
    <name type="scientific">Arthrobacter pityocampae</name>
    <dbReference type="NCBI Taxonomy" id="547334"/>
    <lineage>
        <taxon>Bacteria</taxon>
        <taxon>Bacillati</taxon>
        <taxon>Actinomycetota</taxon>
        <taxon>Actinomycetes</taxon>
        <taxon>Micrococcales</taxon>
        <taxon>Micrococcaceae</taxon>
        <taxon>Arthrobacter</taxon>
    </lineage>
</organism>
<dbReference type="InterPro" id="IPR010982">
    <property type="entry name" value="Lambda_DNA-bd_dom_sf"/>
</dbReference>
<dbReference type="Pfam" id="PF13560">
    <property type="entry name" value="HTH_31"/>
    <property type="match status" value="1"/>
</dbReference>
<dbReference type="PROSITE" id="PS50943">
    <property type="entry name" value="HTH_CROC1"/>
    <property type="match status" value="1"/>
</dbReference>
<evidence type="ECO:0000313" key="2">
    <source>
        <dbReference type="EMBL" id="PPB49764.1"/>
    </source>
</evidence>
<gene>
    <name evidence="2" type="ORF">C4K88_08880</name>
</gene>
<proteinExistence type="predicted"/>
<protein>
    <recommendedName>
        <fullName evidence="1">HTH cro/C1-type domain-containing protein</fullName>
    </recommendedName>
</protein>
<dbReference type="SMART" id="SM00530">
    <property type="entry name" value="HTH_XRE"/>
    <property type="match status" value="1"/>
</dbReference>
<comment type="caution">
    <text evidence="2">The sequence shown here is derived from an EMBL/GenBank/DDBJ whole genome shotgun (WGS) entry which is preliminary data.</text>
</comment>
<dbReference type="AlphaFoldDB" id="A0A2S5IYY8"/>
<dbReference type="Gene3D" id="1.10.260.40">
    <property type="entry name" value="lambda repressor-like DNA-binding domains"/>
    <property type="match status" value="1"/>
</dbReference>
<sequence>MSRNGSRWEQADVAAFLRGMDIMRFGDMLREARTTAGLTQAELGDGVYSTHFVSLLERGLRQPTPDMVQHFAVRLGMDAATLNWWVEQPAADDQPGLTTAMFAANYARDMHDNALAACEAEHAAGIAYEQRNAPVWWDMSMLQAQSLISLRRLDEAETVLLTMDRSSLMAATPELRSIVQGRLSTIARSSGRLAEAVDLAHRSVEFAAGLPNHAPARLQAAFILIAALSVKGELDEAWDVATSLDITDGTSPAPSLLIARGAWAIGNVAFRRGDPEVGEKYYALAGDLLLPQADLQTWTEFHGASASYRLLAGFVDDSVRASIANAELGLQIVGTEVQRLELALAQAKLAVLTVDLDTAERLLKGLIDQRHLLHFEAETELEECLGLYYAARESPKQAAHHLSTAARLHSEAGADEKARELMDQVRGLSG</sequence>
<dbReference type="GO" id="GO:0003677">
    <property type="term" value="F:DNA binding"/>
    <property type="evidence" value="ECO:0007669"/>
    <property type="project" value="InterPro"/>
</dbReference>
<dbReference type="OrthoDB" id="3675359at2"/>
<dbReference type="SUPFAM" id="SSF47413">
    <property type="entry name" value="lambda repressor-like DNA-binding domains"/>
    <property type="match status" value="1"/>
</dbReference>
<dbReference type="EMBL" id="PRKW01000003">
    <property type="protein sequence ID" value="PPB49764.1"/>
    <property type="molecule type" value="Genomic_DNA"/>
</dbReference>
<evidence type="ECO:0000313" key="3">
    <source>
        <dbReference type="Proteomes" id="UP000239297"/>
    </source>
</evidence>
<evidence type="ECO:0000259" key="1">
    <source>
        <dbReference type="PROSITE" id="PS50943"/>
    </source>
</evidence>
<keyword evidence="3" id="KW-1185">Reference proteome</keyword>
<dbReference type="Proteomes" id="UP000239297">
    <property type="component" value="Unassembled WGS sequence"/>
</dbReference>
<dbReference type="InterPro" id="IPR001387">
    <property type="entry name" value="Cro/C1-type_HTH"/>
</dbReference>
<feature type="domain" description="HTH cro/C1-type" evidence="1">
    <location>
        <begin position="29"/>
        <end position="82"/>
    </location>
</feature>